<dbReference type="STRING" id="930129.SAMN05216352_10269"/>
<comment type="similarity">
    <text evidence="2">Belongs to the FliS family.</text>
</comment>
<keyword evidence="4" id="KW-1005">Bacterial flagellum biogenesis</keyword>
<dbReference type="Gene3D" id="1.20.120.340">
    <property type="entry name" value="Flagellar protein FliS"/>
    <property type="match status" value="1"/>
</dbReference>
<dbReference type="EMBL" id="FNDU01000002">
    <property type="protein sequence ID" value="SDH64781.1"/>
    <property type="molecule type" value="Genomic_DNA"/>
</dbReference>
<dbReference type="GO" id="GO:0044780">
    <property type="term" value="P:bacterial-type flagellum assembly"/>
    <property type="evidence" value="ECO:0007669"/>
    <property type="project" value="InterPro"/>
</dbReference>
<dbReference type="CDD" id="cd16098">
    <property type="entry name" value="FliS"/>
    <property type="match status" value="1"/>
</dbReference>
<keyword evidence="5" id="KW-0143">Chaperone</keyword>
<evidence type="ECO:0000256" key="3">
    <source>
        <dbReference type="ARBA" id="ARBA00022490"/>
    </source>
</evidence>
<evidence type="ECO:0000256" key="1">
    <source>
        <dbReference type="ARBA" id="ARBA00004514"/>
    </source>
</evidence>
<gene>
    <name evidence="7" type="ORF">SAMN05216352_10269</name>
</gene>
<evidence type="ECO:0000256" key="2">
    <source>
        <dbReference type="ARBA" id="ARBA00008787"/>
    </source>
</evidence>
<feature type="compositionally biased region" description="Polar residues" evidence="6">
    <location>
        <begin position="47"/>
        <end position="57"/>
    </location>
</feature>
<keyword evidence="3" id="KW-0963">Cytoplasm</keyword>
<dbReference type="GO" id="GO:0005829">
    <property type="term" value="C:cytosol"/>
    <property type="evidence" value="ECO:0007669"/>
    <property type="project" value="UniProtKB-SubCell"/>
</dbReference>
<feature type="region of interest" description="Disordered" evidence="6">
    <location>
        <begin position="31"/>
        <end position="57"/>
    </location>
</feature>
<proteinExistence type="inferred from homology"/>
<protein>
    <submittedName>
        <fullName evidence="7">Flagellar biosynthetic protein FliS</fullName>
    </submittedName>
</protein>
<dbReference type="Proteomes" id="UP000199017">
    <property type="component" value="Unassembled WGS sequence"/>
</dbReference>
<sequence length="185" mass="20856">MAFQNAQAVYQKNMKQAEAYKKTASANKEQTYTPSVSAEGTAAPASSGLQTQNTKPASTNAYQQNAIQTVSRGDLTLLLYNGCLKFIDKAGKSMDAKDMESKNKFIIRAQDIIRELMVTLKTDSEIGQNMFRLYDFIHRRLVDANINNDKEALTEARGLVKEFRDTWKETIKLDRQQRFGEGDQA</sequence>
<dbReference type="GO" id="GO:0071973">
    <property type="term" value="P:bacterial-type flagellum-dependent cell motility"/>
    <property type="evidence" value="ECO:0007669"/>
    <property type="project" value="TreeGrafter"/>
</dbReference>
<dbReference type="AlphaFoldDB" id="A0A1G8E4J1"/>
<dbReference type="InterPro" id="IPR036584">
    <property type="entry name" value="FliS_sf"/>
</dbReference>
<keyword evidence="7" id="KW-0969">Cilium</keyword>
<evidence type="ECO:0000256" key="6">
    <source>
        <dbReference type="SAM" id="MobiDB-lite"/>
    </source>
</evidence>
<keyword evidence="8" id="KW-1185">Reference proteome</keyword>
<dbReference type="RefSeq" id="WP_342750472.1">
    <property type="nucleotide sequence ID" value="NZ_FNDU01000002.1"/>
</dbReference>
<dbReference type="PANTHER" id="PTHR34773">
    <property type="entry name" value="FLAGELLAR SECRETION CHAPERONE FLIS"/>
    <property type="match status" value="1"/>
</dbReference>
<evidence type="ECO:0000313" key="8">
    <source>
        <dbReference type="Proteomes" id="UP000199017"/>
    </source>
</evidence>
<evidence type="ECO:0000256" key="4">
    <source>
        <dbReference type="ARBA" id="ARBA00022795"/>
    </source>
</evidence>
<reference evidence="7 8" key="1">
    <citation type="submission" date="2016-10" db="EMBL/GenBank/DDBJ databases">
        <authorList>
            <person name="de Groot N.N."/>
        </authorList>
    </citation>
    <scope>NUCLEOTIDE SEQUENCE [LARGE SCALE GENOMIC DNA]</scope>
    <source>
        <strain evidence="8">P4B,CCM 7963,CECT 7998,DSM 25260,IBRC-M 10614,KCTC 13821</strain>
    </source>
</reference>
<keyword evidence="7" id="KW-0966">Cell projection</keyword>
<dbReference type="InterPro" id="IPR003713">
    <property type="entry name" value="FliS"/>
</dbReference>
<dbReference type="PANTHER" id="PTHR34773:SF1">
    <property type="entry name" value="FLAGELLAR SECRETION CHAPERONE FLIS"/>
    <property type="match status" value="1"/>
</dbReference>
<evidence type="ECO:0000256" key="5">
    <source>
        <dbReference type="ARBA" id="ARBA00023186"/>
    </source>
</evidence>
<dbReference type="Pfam" id="PF02561">
    <property type="entry name" value="FliS"/>
    <property type="match status" value="1"/>
</dbReference>
<dbReference type="SUPFAM" id="SSF101116">
    <property type="entry name" value="Flagellar export chaperone FliS"/>
    <property type="match status" value="1"/>
</dbReference>
<accession>A0A1G8E4J1</accession>
<dbReference type="NCBIfam" id="TIGR00208">
    <property type="entry name" value="fliS"/>
    <property type="match status" value="1"/>
</dbReference>
<organism evidence="7 8">
    <name type="scientific">Alteribacillus bidgolensis</name>
    <dbReference type="NCBI Taxonomy" id="930129"/>
    <lineage>
        <taxon>Bacteria</taxon>
        <taxon>Bacillati</taxon>
        <taxon>Bacillota</taxon>
        <taxon>Bacilli</taxon>
        <taxon>Bacillales</taxon>
        <taxon>Bacillaceae</taxon>
        <taxon>Alteribacillus</taxon>
    </lineage>
</organism>
<keyword evidence="7" id="KW-0282">Flagellum</keyword>
<evidence type="ECO:0000313" key="7">
    <source>
        <dbReference type="EMBL" id="SDH64781.1"/>
    </source>
</evidence>
<name>A0A1G8E4J1_9BACI</name>
<comment type="subcellular location">
    <subcellularLocation>
        <location evidence="1">Cytoplasm</location>
        <location evidence="1">Cytosol</location>
    </subcellularLocation>
</comment>